<protein>
    <recommendedName>
        <fullName evidence="5">Lipoprotein</fullName>
    </recommendedName>
</protein>
<feature type="region of interest" description="Disordered" evidence="1">
    <location>
        <begin position="29"/>
        <end position="60"/>
    </location>
</feature>
<proteinExistence type="predicted"/>
<keyword evidence="4" id="KW-1185">Reference proteome</keyword>
<dbReference type="Proteomes" id="UP000270927">
    <property type="component" value="Unassembled WGS sequence"/>
</dbReference>
<organism evidence="3 4">
    <name type="scientific">Candidatus Cardinium hertigii</name>
    <dbReference type="NCBI Taxonomy" id="247481"/>
    <lineage>
        <taxon>Bacteria</taxon>
        <taxon>Pseudomonadati</taxon>
        <taxon>Bacteroidota</taxon>
        <taxon>Cytophagia</taxon>
        <taxon>Cytophagales</taxon>
        <taxon>Amoebophilaceae</taxon>
        <taxon>Candidatus Cardinium</taxon>
    </lineage>
</organism>
<dbReference type="OrthoDB" id="9805935at2"/>
<feature type="chain" id="PRO_5018167073" description="Lipoprotein" evidence="2">
    <location>
        <begin position="20"/>
        <end position="886"/>
    </location>
</feature>
<keyword evidence="2" id="KW-0732">Signal</keyword>
<evidence type="ECO:0000256" key="2">
    <source>
        <dbReference type="SAM" id="SignalP"/>
    </source>
</evidence>
<dbReference type="EMBL" id="RARA01000022">
    <property type="protein sequence ID" value="ROT47541.1"/>
    <property type="molecule type" value="Genomic_DNA"/>
</dbReference>
<feature type="compositionally biased region" description="Basic and acidic residues" evidence="1">
    <location>
        <begin position="33"/>
        <end position="60"/>
    </location>
</feature>
<dbReference type="PROSITE" id="PS51257">
    <property type="entry name" value="PROKAR_LIPOPROTEIN"/>
    <property type="match status" value="1"/>
</dbReference>
<feature type="signal peptide" evidence="2">
    <location>
        <begin position="1"/>
        <end position="19"/>
    </location>
</feature>
<name>A0A3N2QCN6_9BACT</name>
<dbReference type="RefSeq" id="WP_123662667.1">
    <property type="nucleotide sequence ID" value="NZ_RARA01000022.1"/>
</dbReference>
<evidence type="ECO:0000256" key="1">
    <source>
        <dbReference type="SAM" id="MobiDB-lite"/>
    </source>
</evidence>
<sequence>MVYKKITNNISSLSSFLLAGVVFGSSSCPKDGTTTEKLSERPTDTRRSSSVENPRTGEDKKKFGDIFRELILAAQIDHLKHAPMVMEEIDFEGDQTKSNVETLFKSFGTSKAYPPHNENFTALGNTDIFTFKSGASGISGGKLHSKVAYGRAVNEIAKVYQGLHELYKGMEKAAEDGARVPEIEQLLSKCIKFYQDDIKKEGRFVGGRAFQAGKKEVKILPGPNMAKFMNNADRAKGVMEGAIGPVWVKLKVHKDACQALDDAKQACKRGWAIKHSWKVNGEKNIMMPEIAKIDNSTGSANYTANPTAVTVASPGMAAKKTATNLTFGQLFFALFTGVKEKDIFSLEDGNAADKVRFITKDPPFQSLLNKAKESEDAFAEYLGKHIANLPTQAGDENDLFVVPDMEALKDTLIPSSLENSATVMGPNMGGNAYNLATDTLITAVANAVAAGAGNNADNINIIVNAIVTAATGAIEATVRAAYNAVDNEAIKDTVRDAVAAINATHAVVTVRAVENAVEAAVEAVVEATAVRRVVVHAIRAFVYPVVRATDSAAADAAVNDAVNTVFNDAYRAVRAHVVSRITTAIVPADAAVYTVADAVAGAVAGAVVDTLGDTLGDNVITIVNIANAIRTATAAGTSVADGIRAVARKAGSGSVLEDLYKNMVGACGITLGSLPVEQAIEHIEKLDSVSNANANVTFNQRVCAKIARKLGSNPSVKKIAFSKDVEDGKRLCDYIKNVIDSEAEYAIVKKEGSGYKPTSITNKFRDAFNAFVDKLLEKQNDPSVTYDQIRKDSGNTFDIRKVRDAMETDCNAIKSVLESAMRIDDVLAIKEKEIEYKRYFTVSGLSTSNYKHIDNIRLKGVVIEEKKKKEVVKEAVKVPETIKGRS</sequence>
<comment type="caution">
    <text evidence="3">The sequence shown here is derived from an EMBL/GenBank/DDBJ whole genome shotgun (WGS) entry which is preliminary data.</text>
</comment>
<dbReference type="AlphaFoldDB" id="A0A3N2QCN6"/>
<accession>A0A3N2QCN6</accession>
<evidence type="ECO:0000313" key="4">
    <source>
        <dbReference type="Proteomes" id="UP000270927"/>
    </source>
</evidence>
<reference evidence="3 4" key="1">
    <citation type="submission" date="2018-09" db="EMBL/GenBank/DDBJ databases">
        <title>Comparative Genomics of Wolbachia-Cardinium Dual Endosymbiosis in a Plant-Parasitic Nematode.</title>
        <authorList>
            <person name="Brown A.M.V."/>
            <person name="Wasala S.K."/>
            <person name="Howe D.K."/>
            <person name="Peetz A.B."/>
            <person name="Zasada I.A."/>
            <person name="Denver D.R."/>
        </authorList>
    </citation>
    <scope>NUCLEOTIDE SEQUENCE [LARGE SCALE GENOMIC DNA]</scope>
    <source>
        <strain evidence="3 4">Pp_1</strain>
    </source>
</reference>
<evidence type="ECO:0000313" key="3">
    <source>
        <dbReference type="EMBL" id="ROT47541.1"/>
    </source>
</evidence>
<evidence type="ECO:0008006" key="5">
    <source>
        <dbReference type="Google" id="ProtNLM"/>
    </source>
</evidence>
<gene>
    <name evidence="3" type="ORF">EDM02_02145</name>
</gene>